<proteinExistence type="predicted"/>
<protein>
    <submittedName>
        <fullName evidence="2">Uncharacterized protein</fullName>
    </submittedName>
</protein>
<gene>
    <name evidence="2" type="ORF">GUJ93_ZPchr0001g31989</name>
</gene>
<sequence length="88" mass="9005">MHPTASPPALANPSAPRGGGGKRMREARGREAGRRGDGQSDEAAGTRREAKRWGRETAGARAGRGTRRGRGARGEGGVLLACAGERGG</sequence>
<evidence type="ECO:0000313" key="3">
    <source>
        <dbReference type="Proteomes" id="UP000729402"/>
    </source>
</evidence>
<feature type="compositionally biased region" description="Low complexity" evidence="1">
    <location>
        <begin position="1"/>
        <end position="16"/>
    </location>
</feature>
<reference evidence="2" key="1">
    <citation type="journal article" date="2021" name="bioRxiv">
        <title>Whole Genome Assembly and Annotation of Northern Wild Rice, Zizania palustris L., Supports a Whole Genome Duplication in the Zizania Genus.</title>
        <authorList>
            <person name="Haas M."/>
            <person name="Kono T."/>
            <person name="Macchietto M."/>
            <person name="Millas R."/>
            <person name="McGilp L."/>
            <person name="Shao M."/>
            <person name="Duquette J."/>
            <person name="Hirsch C.N."/>
            <person name="Kimball J."/>
        </authorList>
    </citation>
    <scope>NUCLEOTIDE SEQUENCE</scope>
    <source>
        <tissue evidence="2">Fresh leaf tissue</tissue>
    </source>
</reference>
<evidence type="ECO:0000256" key="1">
    <source>
        <dbReference type="SAM" id="MobiDB-lite"/>
    </source>
</evidence>
<accession>A0A8J5RQR5</accession>
<keyword evidence="3" id="KW-1185">Reference proteome</keyword>
<organism evidence="2 3">
    <name type="scientific">Zizania palustris</name>
    <name type="common">Northern wild rice</name>
    <dbReference type="NCBI Taxonomy" id="103762"/>
    <lineage>
        <taxon>Eukaryota</taxon>
        <taxon>Viridiplantae</taxon>
        <taxon>Streptophyta</taxon>
        <taxon>Embryophyta</taxon>
        <taxon>Tracheophyta</taxon>
        <taxon>Spermatophyta</taxon>
        <taxon>Magnoliopsida</taxon>
        <taxon>Liliopsida</taxon>
        <taxon>Poales</taxon>
        <taxon>Poaceae</taxon>
        <taxon>BOP clade</taxon>
        <taxon>Oryzoideae</taxon>
        <taxon>Oryzeae</taxon>
        <taxon>Zizaniinae</taxon>
        <taxon>Zizania</taxon>
    </lineage>
</organism>
<feature type="region of interest" description="Disordered" evidence="1">
    <location>
        <begin position="1"/>
        <end position="88"/>
    </location>
</feature>
<reference evidence="2" key="2">
    <citation type="submission" date="2021-02" db="EMBL/GenBank/DDBJ databases">
        <authorList>
            <person name="Kimball J.A."/>
            <person name="Haas M.W."/>
            <person name="Macchietto M."/>
            <person name="Kono T."/>
            <person name="Duquette J."/>
            <person name="Shao M."/>
        </authorList>
    </citation>
    <scope>NUCLEOTIDE SEQUENCE</scope>
    <source>
        <tissue evidence="2">Fresh leaf tissue</tissue>
    </source>
</reference>
<dbReference type="EMBL" id="JAAALK010000288">
    <property type="protein sequence ID" value="KAG8055153.1"/>
    <property type="molecule type" value="Genomic_DNA"/>
</dbReference>
<dbReference type="Proteomes" id="UP000729402">
    <property type="component" value="Unassembled WGS sequence"/>
</dbReference>
<name>A0A8J5RQR5_ZIZPA</name>
<feature type="compositionally biased region" description="Basic and acidic residues" evidence="1">
    <location>
        <begin position="23"/>
        <end position="55"/>
    </location>
</feature>
<evidence type="ECO:0000313" key="2">
    <source>
        <dbReference type="EMBL" id="KAG8055153.1"/>
    </source>
</evidence>
<dbReference type="AlphaFoldDB" id="A0A8J5RQR5"/>
<comment type="caution">
    <text evidence="2">The sequence shown here is derived from an EMBL/GenBank/DDBJ whole genome shotgun (WGS) entry which is preliminary data.</text>
</comment>